<sequence>MLSRRYFRIFGFQISWSHILMGTPFCWNRKERRLFVTKFSQIKYTIAVSFLIGYGLFLVGQVIRFKMMGKTTDFYFYFLYALAVCAVIDTLAASPFLLKSKQAAALITELWNFLDEICCDYMPTFDPNVSCDSWIFDIFLTGIGALFPLFGLIISCHYLLFPHWPVYLSSLVDPEDLTIDILLASGLIYFYGLQMIWAFLLNVCVVLLTIGRYCWLLADEFYCDDGSQGKKILYQKTTSAFHQMDTYRLYYRQFEILHVNVLQVFSFIIVPGQALILNLALFCNFSLVRYSELMNVTNAFILLLWSIGGSFAAFLGLHYCGSMYNKSVKVLRSIGNKNWGSSHNNKLMKKFAKSCKPISYGYGRMYVIRKISVFKFFLSLIRGTFRALLTIKG</sequence>
<feature type="transmembrane region" description="Helical" evidence="1">
    <location>
        <begin position="44"/>
        <end position="63"/>
    </location>
</feature>
<dbReference type="EMBL" id="CAXLJM020000014">
    <property type="protein sequence ID" value="CAL8081086.1"/>
    <property type="molecule type" value="Genomic_DNA"/>
</dbReference>
<evidence type="ECO:0000256" key="1">
    <source>
        <dbReference type="SAM" id="Phobius"/>
    </source>
</evidence>
<protein>
    <recommendedName>
        <fullName evidence="4">Odorant receptor</fullName>
    </recommendedName>
</protein>
<feature type="transmembrane region" description="Helical" evidence="1">
    <location>
        <begin position="261"/>
        <end position="287"/>
    </location>
</feature>
<proteinExistence type="predicted"/>
<name>A0ABP1PYZ0_9HEXA</name>
<dbReference type="Proteomes" id="UP001642540">
    <property type="component" value="Unassembled WGS sequence"/>
</dbReference>
<keyword evidence="3" id="KW-1185">Reference proteome</keyword>
<reference evidence="2 3" key="1">
    <citation type="submission" date="2024-08" db="EMBL/GenBank/DDBJ databases">
        <authorList>
            <person name="Cucini C."/>
            <person name="Frati F."/>
        </authorList>
    </citation>
    <scope>NUCLEOTIDE SEQUENCE [LARGE SCALE GENOMIC DNA]</scope>
</reference>
<feature type="transmembrane region" description="Helical" evidence="1">
    <location>
        <begin position="299"/>
        <end position="320"/>
    </location>
</feature>
<evidence type="ECO:0000313" key="3">
    <source>
        <dbReference type="Proteomes" id="UP001642540"/>
    </source>
</evidence>
<feature type="transmembrane region" description="Helical" evidence="1">
    <location>
        <begin position="75"/>
        <end position="98"/>
    </location>
</feature>
<evidence type="ECO:0000313" key="2">
    <source>
        <dbReference type="EMBL" id="CAL8081086.1"/>
    </source>
</evidence>
<organism evidence="2 3">
    <name type="scientific">Orchesella dallaii</name>
    <dbReference type="NCBI Taxonomy" id="48710"/>
    <lineage>
        <taxon>Eukaryota</taxon>
        <taxon>Metazoa</taxon>
        <taxon>Ecdysozoa</taxon>
        <taxon>Arthropoda</taxon>
        <taxon>Hexapoda</taxon>
        <taxon>Collembola</taxon>
        <taxon>Entomobryomorpha</taxon>
        <taxon>Entomobryoidea</taxon>
        <taxon>Orchesellidae</taxon>
        <taxon>Orchesellinae</taxon>
        <taxon>Orchesella</taxon>
    </lineage>
</organism>
<feature type="transmembrane region" description="Helical" evidence="1">
    <location>
        <begin position="138"/>
        <end position="161"/>
    </location>
</feature>
<keyword evidence="1" id="KW-1133">Transmembrane helix</keyword>
<gene>
    <name evidence="2" type="ORF">ODALV1_LOCUS4832</name>
</gene>
<feature type="transmembrane region" description="Helical" evidence="1">
    <location>
        <begin position="181"/>
        <end position="208"/>
    </location>
</feature>
<comment type="caution">
    <text evidence="2">The sequence shown here is derived from an EMBL/GenBank/DDBJ whole genome shotgun (WGS) entry which is preliminary data.</text>
</comment>
<keyword evidence="1" id="KW-0472">Membrane</keyword>
<accession>A0ABP1PYZ0</accession>
<keyword evidence="1" id="KW-0812">Transmembrane</keyword>
<evidence type="ECO:0008006" key="4">
    <source>
        <dbReference type="Google" id="ProtNLM"/>
    </source>
</evidence>